<dbReference type="AlphaFoldDB" id="A0A5C6N713"/>
<dbReference type="Proteomes" id="UP000324091">
    <property type="component" value="Chromosome 3"/>
</dbReference>
<organism evidence="3 4">
    <name type="scientific">Takifugu flavidus</name>
    <name type="common">sansaifugu</name>
    <dbReference type="NCBI Taxonomy" id="433684"/>
    <lineage>
        <taxon>Eukaryota</taxon>
        <taxon>Metazoa</taxon>
        <taxon>Chordata</taxon>
        <taxon>Craniata</taxon>
        <taxon>Vertebrata</taxon>
        <taxon>Euteleostomi</taxon>
        <taxon>Actinopterygii</taxon>
        <taxon>Neopterygii</taxon>
        <taxon>Teleostei</taxon>
        <taxon>Neoteleostei</taxon>
        <taxon>Acanthomorphata</taxon>
        <taxon>Eupercaria</taxon>
        <taxon>Tetraodontiformes</taxon>
        <taxon>Tetradontoidea</taxon>
        <taxon>Tetraodontidae</taxon>
        <taxon>Takifugu</taxon>
    </lineage>
</organism>
<dbReference type="SUPFAM" id="SSF46689">
    <property type="entry name" value="Homeodomain-like"/>
    <property type="match status" value="1"/>
</dbReference>
<dbReference type="Gene3D" id="1.10.10.60">
    <property type="entry name" value="Homeodomain-like"/>
    <property type="match status" value="1"/>
</dbReference>
<name>A0A5C6N713_9TELE</name>
<evidence type="ECO:0000256" key="1">
    <source>
        <dbReference type="ARBA" id="ARBA00023125"/>
    </source>
</evidence>
<dbReference type="Pfam" id="PF03221">
    <property type="entry name" value="HTH_Tnp_Tc5"/>
    <property type="match status" value="1"/>
</dbReference>
<dbReference type="GO" id="GO:0003677">
    <property type="term" value="F:DNA binding"/>
    <property type="evidence" value="ECO:0007669"/>
    <property type="project" value="UniProtKB-KW"/>
</dbReference>
<sequence>MAIEQLQDILMSCGNKARWPELENRVKQLVVEQQTTGRGVSTVPIRQKAKAIAEEMDIEHFQGGRSWCFRFMRRRHLSIRARTTVAQRLPADYQERVAIFHTYCRDKITAPSHITNMDETPLTFDIPLTHKVEKKGPARWRYAQRGTKSRRSPWFSAATETDRALDDGRHMGYDTVFMYCKSFIKINAEAEPVGESDSDDEEEEFRMLDIEIAQLFNSDTEDENFDGFVVEE</sequence>
<evidence type="ECO:0000313" key="4">
    <source>
        <dbReference type="Proteomes" id="UP000324091"/>
    </source>
</evidence>
<accession>A0A5C6N713</accession>
<keyword evidence="4" id="KW-1185">Reference proteome</keyword>
<evidence type="ECO:0000259" key="2">
    <source>
        <dbReference type="PROSITE" id="PS51253"/>
    </source>
</evidence>
<dbReference type="SMART" id="SM00674">
    <property type="entry name" value="CENPB"/>
    <property type="match status" value="1"/>
</dbReference>
<dbReference type="InterPro" id="IPR009057">
    <property type="entry name" value="Homeodomain-like_sf"/>
</dbReference>
<proteinExistence type="predicted"/>
<protein>
    <recommendedName>
        <fullName evidence="2">HTH CENPB-type domain-containing protein</fullName>
    </recommendedName>
</protein>
<dbReference type="EMBL" id="RHFK02000016">
    <property type="protein sequence ID" value="TWW63294.1"/>
    <property type="molecule type" value="Genomic_DNA"/>
</dbReference>
<keyword evidence="1" id="KW-0238">DNA-binding</keyword>
<dbReference type="InterPro" id="IPR006600">
    <property type="entry name" value="HTH_CenpB_DNA-bd_dom"/>
</dbReference>
<feature type="domain" description="HTH CENPB-type" evidence="2">
    <location>
        <begin position="10"/>
        <end position="81"/>
    </location>
</feature>
<dbReference type="PROSITE" id="PS51253">
    <property type="entry name" value="HTH_CENPB"/>
    <property type="match status" value="1"/>
</dbReference>
<comment type="caution">
    <text evidence="3">The sequence shown here is derived from an EMBL/GenBank/DDBJ whole genome shotgun (WGS) entry which is preliminary data.</text>
</comment>
<reference evidence="3 4" key="1">
    <citation type="submission" date="2019-04" db="EMBL/GenBank/DDBJ databases">
        <title>Chromosome genome assembly for Takifugu flavidus.</title>
        <authorList>
            <person name="Xiao S."/>
        </authorList>
    </citation>
    <scope>NUCLEOTIDE SEQUENCE [LARGE SCALE GENOMIC DNA]</scope>
    <source>
        <strain evidence="3">HTHZ2018</strain>
        <tissue evidence="3">Muscle</tissue>
    </source>
</reference>
<gene>
    <name evidence="3" type="ORF">D4764_03G0003020</name>
</gene>
<evidence type="ECO:0000313" key="3">
    <source>
        <dbReference type="EMBL" id="TWW63294.1"/>
    </source>
</evidence>